<reference evidence="1" key="2">
    <citation type="journal article" date="2015" name="Data Brief">
        <title>Shoot transcriptome of the giant reed, Arundo donax.</title>
        <authorList>
            <person name="Barrero R.A."/>
            <person name="Guerrero F.D."/>
            <person name="Moolhuijzen P."/>
            <person name="Goolsby J.A."/>
            <person name="Tidwell J."/>
            <person name="Bellgard S.E."/>
            <person name="Bellgard M.I."/>
        </authorList>
    </citation>
    <scope>NUCLEOTIDE SEQUENCE</scope>
    <source>
        <tissue evidence="1">Shoot tissue taken approximately 20 cm above the soil surface</tissue>
    </source>
</reference>
<proteinExistence type="predicted"/>
<name>A0A0A9ABZ6_ARUDO</name>
<reference evidence="1" key="1">
    <citation type="submission" date="2014-09" db="EMBL/GenBank/DDBJ databases">
        <authorList>
            <person name="Magalhaes I.L.F."/>
            <person name="Oliveira U."/>
            <person name="Santos F.R."/>
            <person name="Vidigal T.H.D.A."/>
            <person name="Brescovit A.D."/>
            <person name="Santos A.J."/>
        </authorList>
    </citation>
    <scope>NUCLEOTIDE SEQUENCE</scope>
    <source>
        <tissue evidence="1">Shoot tissue taken approximately 20 cm above the soil surface</tissue>
    </source>
</reference>
<protein>
    <submittedName>
        <fullName evidence="1">Uncharacterized protein</fullName>
    </submittedName>
</protein>
<sequence length="41" mass="4913">MPFLVLHDPAMHKRIQHKSMVALLKPNQPQLVEIFYIYSFM</sequence>
<accession>A0A0A9ABZ6</accession>
<dbReference type="EMBL" id="GBRH01248721">
    <property type="protein sequence ID" value="JAD49174.1"/>
    <property type="molecule type" value="Transcribed_RNA"/>
</dbReference>
<dbReference type="AlphaFoldDB" id="A0A0A9ABZ6"/>
<evidence type="ECO:0000313" key="1">
    <source>
        <dbReference type="EMBL" id="JAD49174.1"/>
    </source>
</evidence>
<organism evidence="1">
    <name type="scientific">Arundo donax</name>
    <name type="common">Giant reed</name>
    <name type="synonym">Donax arundinaceus</name>
    <dbReference type="NCBI Taxonomy" id="35708"/>
    <lineage>
        <taxon>Eukaryota</taxon>
        <taxon>Viridiplantae</taxon>
        <taxon>Streptophyta</taxon>
        <taxon>Embryophyta</taxon>
        <taxon>Tracheophyta</taxon>
        <taxon>Spermatophyta</taxon>
        <taxon>Magnoliopsida</taxon>
        <taxon>Liliopsida</taxon>
        <taxon>Poales</taxon>
        <taxon>Poaceae</taxon>
        <taxon>PACMAD clade</taxon>
        <taxon>Arundinoideae</taxon>
        <taxon>Arundineae</taxon>
        <taxon>Arundo</taxon>
    </lineage>
</organism>